<dbReference type="SMART" id="SM00470">
    <property type="entry name" value="ParB"/>
    <property type="match status" value="1"/>
</dbReference>
<dbReference type="InterPro" id="IPR003115">
    <property type="entry name" value="ParB_N"/>
</dbReference>
<dbReference type="SUPFAM" id="SSF110849">
    <property type="entry name" value="ParB/Sulfiredoxin"/>
    <property type="match status" value="1"/>
</dbReference>
<reference evidence="5" key="1">
    <citation type="submission" date="2016-10" db="EMBL/GenBank/DDBJ databases">
        <authorList>
            <person name="Varghese N."/>
        </authorList>
    </citation>
    <scope>NUCLEOTIDE SEQUENCE [LARGE SCALE GENOMIC DNA]</scope>
    <source>
        <strain evidence="5">DSM 44719</strain>
    </source>
</reference>
<evidence type="ECO:0000313" key="5">
    <source>
        <dbReference type="Proteomes" id="UP000183407"/>
    </source>
</evidence>
<protein>
    <submittedName>
        <fullName evidence="4">Chromosome partitioning protein, ParB family</fullName>
    </submittedName>
</protein>
<dbReference type="InterPro" id="IPR036086">
    <property type="entry name" value="ParB/Sulfiredoxin_sf"/>
</dbReference>
<dbReference type="GO" id="GO:0005694">
    <property type="term" value="C:chromosome"/>
    <property type="evidence" value="ECO:0007669"/>
    <property type="project" value="TreeGrafter"/>
</dbReference>
<dbReference type="AlphaFoldDB" id="A0A1H4ILD7"/>
<dbReference type="PANTHER" id="PTHR33375:SF1">
    <property type="entry name" value="CHROMOSOME-PARTITIONING PROTEIN PARB-RELATED"/>
    <property type="match status" value="1"/>
</dbReference>
<keyword evidence="1" id="KW-0159">Chromosome partition</keyword>
<gene>
    <name evidence="4" type="ORF">SAMN04490220_0080</name>
</gene>
<evidence type="ECO:0000313" key="4">
    <source>
        <dbReference type="EMBL" id="SEB34072.1"/>
    </source>
</evidence>
<feature type="domain" description="ParB-like N-terminal" evidence="3">
    <location>
        <begin position="33"/>
        <end position="136"/>
    </location>
</feature>
<dbReference type="Pfam" id="PF02195">
    <property type="entry name" value="ParB_N"/>
    <property type="match status" value="1"/>
</dbReference>
<dbReference type="EMBL" id="FNTL01000002">
    <property type="protein sequence ID" value="SEB34072.1"/>
    <property type="molecule type" value="Genomic_DNA"/>
</dbReference>
<feature type="region of interest" description="Disordered" evidence="2">
    <location>
        <begin position="217"/>
        <end position="251"/>
    </location>
</feature>
<name>A0A1H4ILD7_RHOJO</name>
<sequence>MMARGTRTNLATLAGVVGDNSPVDRPAVGGAPTNVPLSELAPNPRNPRDDLGDLSDLVSITGTQLQPALVVTRDAYLRLYPEDETKIGLARWVVINGCRRLAAAENFGRPNLDTVVKDEVAKDRMTLLAAAVIENVGRRDFDVIEEAKAVELLIGECGTVEMAAMKLAKSKGWISQRRALLNLAPELQAALRNGELAVRTARSLAQVPPEAQVQVWAAEQERGHKKPEPDPAPEPENREPTRTPVTAAKVTRSFRRMEADPVTIADALVDYLDADGLQTLIQALTDRH</sequence>
<proteinExistence type="predicted"/>
<evidence type="ECO:0000256" key="2">
    <source>
        <dbReference type="SAM" id="MobiDB-lite"/>
    </source>
</evidence>
<evidence type="ECO:0000256" key="1">
    <source>
        <dbReference type="ARBA" id="ARBA00022829"/>
    </source>
</evidence>
<accession>A0A1H4ILD7</accession>
<dbReference type="OrthoDB" id="70307at2"/>
<feature type="region of interest" description="Disordered" evidence="2">
    <location>
        <begin position="16"/>
        <end position="51"/>
    </location>
</feature>
<dbReference type="Proteomes" id="UP000183407">
    <property type="component" value="Unassembled WGS sequence"/>
</dbReference>
<dbReference type="GO" id="GO:0045881">
    <property type="term" value="P:positive regulation of sporulation resulting in formation of a cellular spore"/>
    <property type="evidence" value="ECO:0007669"/>
    <property type="project" value="TreeGrafter"/>
</dbReference>
<dbReference type="InterPro" id="IPR050336">
    <property type="entry name" value="Chromosome_partition/occlusion"/>
</dbReference>
<feature type="compositionally biased region" description="Basic and acidic residues" evidence="2">
    <location>
        <begin position="219"/>
        <end position="241"/>
    </location>
</feature>
<evidence type="ECO:0000259" key="3">
    <source>
        <dbReference type="SMART" id="SM00470"/>
    </source>
</evidence>
<dbReference type="PANTHER" id="PTHR33375">
    <property type="entry name" value="CHROMOSOME-PARTITIONING PROTEIN PARB-RELATED"/>
    <property type="match status" value="1"/>
</dbReference>
<organism evidence="4 5">
    <name type="scientific">Rhodococcus jostii</name>
    <dbReference type="NCBI Taxonomy" id="132919"/>
    <lineage>
        <taxon>Bacteria</taxon>
        <taxon>Bacillati</taxon>
        <taxon>Actinomycetota</taxon>
        <taxon>Actinomycetes</taxon>
        <taxon>Mycobacteriales</taxon>
        <taxon>Nocardiaceae</taxon>
        <taxon>Rhodococcus</taxon>
    </lineage>
</organism>
<dbReference type="SUPFAM" id="SSF109709">
    <property type="entry name" value="KorB DNA-binding domain-like"/>
    <property type="match status" value="1"/>
</dbReference>
<dbReference type="Pfam" id="PF17762">
    <property type="entry name" value="HTH_ParB"/>
    <property type="match status" value="1"/>
</dbReference>
<dbReference type="InterPro" id="IPR041468">
    <property type="entry name" value="HTH_ParB/Spo0J"/>
</dbReference>
<dbReference type="GO" id="GO:0007059">
    <property type="term" value="P:chromosome segregation"/>
    <property type="evidence" value="ECO:0007669"/>
    <property type="project" value="UniProtKB-KW"/>
</dbReference>
<dbReference type="Gene3D" id="1.10.10.2830">
    <property type="match status" value="1"/>
</dbReference>